<gene>
    <name evidence="1" type="ORF">CK820_G0023604</name>
</gene>
<dbReference type="Proteomes" id="UP000236370">
    <property type="component" value="Unassembled WGS sequence"/>
</dbReference>
<reference evidence="1 2" key="1">
    <citation type="submission" date="2017-12" db="EMBL/GenBank/DDBJ databases">
        <title>High-resolution comparative analysis of great ape genomes.</title>
        <authorList>
            <person name="Pollen A."/>
            <person name="Hastie A."/>
            <person name="Hormozdiari F."/>
            <person name="Dougherty M."/>
            <person name="Liu R."/>
            <person name="Chaisson M."/>
            <person name="Hoppe E."/>
            <person name="Hill C."/>
            <person name="Pang A."/>
            <person name="Hillier L."/>
            <person name="Baker C."/>
            <person name="Armstrong J."/>
            <person name="Shendure J."/>
            <person name="Paten B."/>
            <person name="Wilson R."/>
            <person name="Chao H."/>
            <person name="Schneider V."/>
            <person name="Ventura M."/>
            <person name="Kronenberg Z."/>
            <person name="Murali S."/>
            <person name="Gordon D."/>
            <person name="Cantsilieris S."/>
            <person name="Munson K."/>
            <person name="Nelson B."/>
            <person name="Raja A."/>
            <person name="Underwood J."/>
            <person name="Diekhans M."/>
            <person name="Fiddes I."/>
            <person name="Haussler D."/>
            <person name="Eichler E."/>
        </authorList>
    </citation>
    <scope>NUCLEOTIDE SEQUENCE [LARGE SCALE GENOMIC DNA]</scope>
    <source>
        <strain evidence="1">Yerkes chimp pedigree #C0471</strain>
    </source>
</reference>
<accession>A0A2J8M4P2</accession>
<protein>
    <submittedName>
        <fullName evidence="1">MPDZ isoform 7</fullName>
    </submittedName>
</protein>
<name>A0A2J8M4P2_PANTR</name>
<sequence>QVAQVLRQCGNRVKLMLLLRKVKKVRHLM</sequence>
<comment type="caution">
    <text evidence="1">The sequence shown here is derived from an EMBL/GenBank/DDBJ whole genome shotgun (WGS) entry which is preliminary data.</text>
</comment>
<evidence type="ECO:0000313" key="1">
    <source>
        <dbReference type="EMBL" id="PNI54488.1"/>
    </source>
</evidence>
<dbReference type="AlphaFoldDB" id="A0A2J8M4P2"/>
<feature type="non-terminal residue" evidence="1">
    <location>
        <position position="1"/>
    </location>
</feature>
<dbReference type="EMBL" id="NBAG03000268">
    <property type="protein sequence ID" value="PNI54488.1"/>
    <property type="molecule type" value="Genomic_DNA"/>
</dbReference>
<evidence type="ECO:0000313" key="2">
    <source>
        <dbReference type="Proteomes" id="UP000236370"/>
    </source>
</evidence>
<organism evidence="1 2">
    <name type="scientific">Pan troglodytes</name>
    <name type="common">Chimpanzee</name>
    <dbReference type="NCBI Taxonomy" id="9598"/>
    <lineage>
        <taxon>Eukaryota</taxon>
        <taxon>Metazoa</taxon>
        <taxon>Chordata</taxon>
        <taxon>Craniata</taxon>
        <taxon>Vertebrata</taxon>
        <taxon>Euteleostomi</taxon>
        <taxon>Mammalia</taxon>
        <taxon>Eutheria</taxon>
        <taxon>Euarchontoglires</taxon>
        <taxon>Primates</taxon>
        <taxon>Haplorrhini</taxon>
        <taxon>Catarrhini</taxon>
        <taxon>Hominidae</taxon>
        <taxon>Pan</taxon>
    </lineage>
</organism>
<proteinExistence type="predicted"/>